<name>A1ZXS3_MICM2</name>
<dbReference type="Proteomes" id="UP000004095">
    <property type="component" value="Unassembled WGS sequence"/>
</dbReference>
<accession>A1ZXS3</accession>
<gene>
    <name evidence="1" type="ORF">M23134_06743</name>
</gene>
<comment type="caution">
    <text evidence="1">The sequence shown here is derived from an EMBL/GenBank/DDBJ whole genome shotgun (WGS) entry which is preliminary data.</text>
</comment>
<dbReference type="EMBL" id="AAWS01000060">
    <property type="protein sequence ID" value="EAY24851.1"/>
    <property type="molecule type" value="Genomic_DNA"/>
</dbReference>
<protein>
    <submittedName>
        <fullName evidence="1">Uncharacterized protein</fullName>
    </submittedName>
</protein>
<organism evidence="1 2">
    <name type="scientific">Microscilla marina ATCC 23134</name>
    <dbReference type="NCBI Taxonomy" id="313606"/>
    <lineage>
        <taxon>Bacteria</taxon>
        <taxon>Pseudomonadati</taxon>
        <taxon>Bacteroidota</taxon>
        <taxon>Cytophagia</taxon>
        <taxon>Cytophagales</taxon>
        <taxon>Microscillaceae</taxon>
        <taxon>Microscilla</taxon>
    </lineage>
</organism>
<reference evidence="1 2" key="1">
    <citation type="submission" date="2007-01" db="EMBL/GenBank/DDBJ databases">
        <authorList>
            <person name="Haygood M."/>
            <person name="Podell S."/>
            <person name="Anderson C."/>
            <person name="Hopkinson B."/>
            <person name="Roe K."/>
            <person name="Barbeau K."/>
            <person name="Gaasterland T."/>
            <person name="Ferriera S."/>
            <person name="Johnson J."/>
            <person name="Kravitz S."/>
            <person name="Beeson K."/>
            <person name="Sutton G."/>
            <person name="Rogers Y.-H."/>
            <person name="Friedman R."/>
            <person name="Frazier M."/>
            <person name="Venter J.C."/>
        </authorList>
    </citation>
    <scope>NUCLEOTIDE SEQUENCE [LARGE SCALE GENOMIC DNA]</scope>
    <source>
        <strain evidence="1 2">ATCC 23134</strain>
    </source>
</reference>
<evidence type="ECO:0000313" key="2">
    <source>
        <dbReference type="Proteomes" id="UP000004095"/>
    </source>
</evidence>
<keyword evidence="2" id="KW-1185">Reference proteome</keyword>
<sequence length="37" mass="4324">MKKDEKCDKIGKLGKIINAEFFQRIKIIPLYATLFLP</sequence>
<dbReference type="AlphaFoldDB" id="A1ZXS3"/>
<proteinExistence type="predicted"/>
<evidence type="ECO:0000313" key="1">
    <source>
        <dbReference type="EMBL" id="EAY24851.1"/>
    </source>
</evidence>